<evidence type="ECO:0000313" key="2">
    <source>
        <dbReference type="EMBL" id="PHP51731.1"/>
    </source>
</evidence>
<protein>
    <recommendedName>
        <fullName evidence="4">Peptidoglycan binding domain-containing protein</fullName>
    </recommendedName>
</protein>
<organism evidence="2 3">
    <name type="scientific">Actinomyces ruminis</name>
    <dbReference type="NCBI Taxonomy" id="1937003"/>
    <lineage>
        <taxon>Bacteria</taxon>
        <taxon>Bacillati</taxon>
        <taxon>Actinomycetota</taxon>
        <taxon>Actinomycetes</taxon>
        <taxon>Actinomycetales</taxon>
        <taxon>Actinomycetaceae</taxon>
        <taxon>Actinomyces</taxon>
    </lineage>
</organism>
<keyword evidence="1" id="KW-0812">Transmembrane</keyword>
<keyword evidence="3" id="KW-1185">Reference proteome</keyword>
<dbReference type="RefSeq" id="WP_086614655.1">
    <property type="nucleotide sequence ID" value="NZ_MTPX02000082.1"/>
</dbReference>
<evidence type="ECO:0008006" key="4">
    <source>
        <dbReference type="Google" id="ProtNLM"/>
    </source>
</evidence>
<reference evidence="2 3" key="1">
    <citation type="submission" date="2017-10" db="EMBL/GenBank/DDBJ databases">
        <title>Draft genome sequence of cellulolytic Actinomyces sp CtC72 isolated from cattle rumen fluid.</title>
        <authorList>
            <person name="Joshi A.J."/>
            <person name="Vasudevan G."/>
            <person name="Lanjekar V.B."/>
            <person name="Hivarkar S."/>
            <person name="Engineer A."/>
            <person name="Pore S.D."/>
            <person name="Dhakephalkar P.K."/>
            <person name="Dagar S."/>
        </authorList>
    </citation>
    <scope>NUCLEOTIDE SEQUENCE [LARGE SCALE GENOMIC DNA]</scope>
    <source>
        <strain evidence="3">CtC72</strain>
    </source>
</reference>
<comment type="caution">
    <text evidence="2">The sequence shown here is derived from an EMBL/GenBank/DDBJ whole genome shotgun (WGS) entry which is preliminary data.</text>
</comment>
<evidence type="ECO:0000256" key="1">
    <source>
        <dbReference type="SAM" id="Phobius"/>
    </source>
</evidence>
<sequence>MNHAPLDDVAAPYAVDLPAAAAAPAASAARGARSGQSVLRPLLFTLGAAVVIAWLGLAWATTRTLAPGSSVSGVDVSGMTRAQAIAAVDAGIGAQLEQPVTLTVDDATDTLIPARSGVSVDAAASVDRLTGPTLSPVTLVRRLTGTGVDAS</sequence>
<dbReference type="Proteomes" id="UP000194577">
    <property type="component" value="Unassembled WGS sequence"/>
</dbReference>
<dbReference type="EMBL" id="MTPX02000082">
    <property type="protein sequence ID" value="PHP51731.1"/>
    <property type="molecule type" value="Genomic_DNA"/>
</dbReference>
<gene>
    <name evidence="2" type="ORF">BW737_014840</name>
</gene>
<accession>A0ABX4M8W0</accession>
<keyword evidence="1" id="KW-1133">Transmembrane helix</keyword>
<evidence type="ECO:0000313" key="3">
    <source>
        <dbReference type="Proteomes" id="UP000194577"/>
    </source>
</evidence>
<proteinExistence type="predicted"/>
<keyword evidence="1" id="KW-0472">Membrane</keyword>
<name>A0ABX4M8W0_9ACTO</name>
<feature type="transmembrane region" description="Helical" evidence="1">
    <location>
        <begin position="42"/>
        <end position="60"/>
    </location>
</feature>